<dbReference type="Proteomes" id="UP001501570">
    <property type="component" value="Unassembled WGS sequence"/>
</dbReference>
<dbReference type="SUPFAM" id="SSF52540">
    <property type="entry name" value="P-loop containing nucleoside triphosphate hydrolases"/>
    <property type="match status" value="1"/>
</dbReference>
<dbReference type="EMBL" id="BAABJQ010000021">
    <property type="protein sequence ID" value="GAA5194535.1"/>
    <property type="molecule type" value="Genomic_DNA"/>
</dbReference>
<dbReference type="Gene3D" id="3.40.50.300">
    <property type="entry name" value="P-loop containing nucleotide triphosphate hydrolases"/>
    <property type="match status" value="1"/>
</dbReference>
<organism evidence="7 8">
    <name type="scientific">Rugosimonospora acidiphila</name>
    <dbReference type="NCBI Taxonomy" id="556531"/>
    <lineage>
        <taxon>Bacteria</taxon>
        <taxon>Bacillati</taxon>
        <taxon>Actinomycetota</taxon>
        <taxon>Actinomycetes</taxon>
        <taxon>Micromonosporales</taxon>
        <taxon>Micromonosporaceae</taxon>
        <taxon>Rugosimonospora</taxon>
    </lineage>
</organism>
<comment type="caution">
    <text evidence="7">The sequence shown here is derived from an EMBL/GenBank/DDBJ whole genome shotgun (WGS) entry which is preliminary data.</text>
</comment>
<dbReference type="InterPro" id="IPR027417">
    <property type="entry name" value="P-loop_NTPase"/>
</dbReference>
<evidence type="ECO:0000256" key="5">
    <source>
        <dbReference type="ARBA" id="ARBA00023251"/>
    </source>
</evidence>
<evidence type="ECO:0000313" key="7">
    <source>
        <dbReference type="EMBL" id="GAA5194535.1"/>
    </source>
</evidence>
<sequence>MKDAILARGLTKQYPKAPKPAIDDLNVAIAAEEVVGLLGPNGAGKSTLIRMICGVSQPSAGSVAVFGFDPVRQPMAAKARTAAMHQGSPLDMMLPSIECLRIAARFRGVAWRDVWPWVAELTEFLGLKDALGQLAFQLSGGQRQRLQLARTLLAVPQLLILDEPSAALDVAGRHMIWDLVEWLREKYRVTVLWASHDIDELERNCDRVLVLNQGRVIRFGRPRELVDEFGSAHVVVTAREESQAAQLVTWSGSVGRVAERDGLDVSVRPGPDGDAYALVPGLTEYCRDAGIDLSRISVETDSLEDVFMRLTQNEERMSVQA</sequence>
<evidence type="ECO:0000256" key="4">
    <source>
        <dbReference type="ARBA" id="ARBA00022840"/>
    </source>
</evidence>
<evidence type="ECO:0000259" key="6">
    <source>
        <dbReference type="PROSITE" id="PS50893"/>
    </source>
</evidence>
<dbReference type="Pfam" id="PF00005">
    <property type="entry name" value="ABC_tran"/>
    <property type="match status" value="1"/>
</dbReference>
<keyword evidence="5" id="KW-0046">Antibiotic resistance</keyword>
<dbReference type="SMART" id="SM00382">
    <property type="entry name" value="AAA"/>
    <property type="match status" value="1"/>
</dbReference>
<protein>
    <submittedName>
        <fullName evidence="7">ATP-binding cassette domain-containing protein</fullName>
    </submittedName>
</protein>
<dbReference type="PANTHER" id="PTHR42711">
    <property type="entry name" value="ABC TRANSPORTER ATP-BINDING PROTEIN"/>
    <property type="match status" value="1"/>
</dbReference>
<dbReference type="PROSITE" id="PS00211">
    <property type="entry name" value="ABC_TRANSPORTER_1"/>
    <property type="match status" value="1"/>
</dbReference>
<dbReference type="InterPro" id="IPR003439">
    <property type="entry name" value="ABC_transporter-like_ATP-bd"/>
</dbReference>
<keyword evidence="2" id="KW-0813">Transport</keyword>
<keyword evidence="3" id="KW-0547">Nucleotide-binding</keyword>
<name>A0ABP9SG25_9ACTN</name>
<dbReference type="InterPro" id="IPR017871">
    <property type="entry name" value="ABC_transporter-like_CS"/>
</dbReference>
<evidence type="ECO:0000313" key="8">
    <source>
        <dbReference type="Proteomes" id="UP001501570"/>
    </source>
</evidence>
<dbReference type="InterPro" id="IPR003593">
    <property type="entry name" value="AAA+_ATPase"/>
</dbReference>
<feature type="domain" description="ABC transporter" evidence="6">
    <location>
        <begin position="5"/>
        <end position="238"/>
    </location>
</feature>
<dbReference type="PROSITE" id="PS50893">
    <property type="entry name" value="ABC_TRANSPORTER_2"/>
    <property type="match status" value="1"/>
</dbReference>
<comment type="subcellular location">
    <subcellularLocation>
        <location evidence="1">Cell membrane</location>
        <topology evidence="1">Peripheral membrane protein</topology>
    </subcellularLocation>
</comment>
<evidence type="ECO:0000256" key="2">
    <source>
        <dbReference type="ARBA" id="ARBA00022448"/>
    </source>
</evidence>
<evidence type="ECO:0000256" key="1">
    <source>
        <dbReference type="ARBA" id="ARBA00004202"/>
    </source>
</evidence>
<keyword evidence="8" id="KW-1185">Reference proteome</keyword>
<evidence type="ECO:0000256" key="3">
    <source>
        <dbReference type="ARBA" id="ARBA00022741"/>
    </source>
</evidence>
<gene>
    <name evidence="7" type="ORF">GCM10023322_59180</name>
</gene>
<accession>A0ABP9SG25</accession>
<keyword evidence="4 7" id="KW-0067">ATP-binding</keyword>
<reference evidence="8" key="1">
    <citation type="journal article" date="2019" name="Int. J. Syst. Evol. Microbiol.">
        <title>The Global Catalogue of Microorganisms (GCM) 10K type strain sequencing project: providing services to taxonomists for standard genome sequencing and annotation.</title>
        <authorList>
            <consortium name="The Broad Institute Genomics Platform"/>
            <consortium name="The Broad Institute Genome Sequencing Center for Infectious Disease"/>
            <person name="Wu L."/>
            <person name="Ma J."/>
        </authorList>
    </citation>
    <scope>NUCLEOTIDE SEQUENCE [LARGE SCALE GENOMIC DNA]</scope>
    <source>
        <strain evidence="8">JCM 18304</strain>
    </source>
</reference>
<proteinExistence type="predicted"/>
<dbReference type="InterPro" id="IPR050763">
    <property type="entry name" value="ABC_transporter_ATP-binding"/>
</dbReference>
<dbReference type="GO" id="GO:0005524">
    <property type="term" value="F:ATP binding"/>
    <property type="evidence" value="ECO:0007669"/>
    <property type="project" value="UniProtKB-KW"/>
</dbReference>
<dbReference type="PANTHER" id="PTHR42711:SF16">
    <property type="entry name" value="ABC TRANSPORTER ATP-BINDING PROTEIN"/>
    <property type="match status" value="1"/>
</dbReference>
<dbReference type="RefSeq" id="WP_345635126.1">
    <property type="nucleotide sequence ID" value="NZ_BAABJQ010000021.1"/>
</dbReference>